<evidence type="ECO:0000313" key="2">
    <source>
        <dbReference type="Proteomes" id="UP001164250"/>
    </source>
</evidence>
<proteinExistence type="predicted"/>
<organism evidence="1 2">
    <name type="scientific">Pistacia atlantica</name>
    <dbReference type="NCBI Taxonomy" id="434234"/>
    <lineage>
        <taxon>Eukaryota</taxon>
        <taxon>Viridiplantae</taxon>
        <taxon>Streptophyta</taxon>
        <taxon>Embryophyta</taxon>
        <taxon>Tracheophyta</taxon>
        <taxon>Spermatophyta</taxon>
        <taxon>Magnoliopsida</taxon>
        <taxon>eudicotyledons</taxon>
        <taxon>Gunneridae</taxon>
        <taxon>Pentapetalae</taxon>
        <taxon>rosids</taxon>
        <taxon>malvids</taxon>
        <taxon>Sapindales</taxon>
        <taxon>Anacardiaceae</taxon>
        <taxon>Pistacia</taxon>
    </lineage>
</organism>
<protein>
    <submittedName>
        <fullName evidence="1">Uncharacterized protein</fullName>
    </submittedName>
</protein>
<dbReference type="Proteomes" id="UP001164250">
    <property type="component" value="Chromosome 4"/>
</dbReference>
<evidence type="ECO:0000313" key="1">
    <source>
        <dbReference type="EMBL" id="KAJ0100159.1"/>
    </source>
</evidence>
<gene>
    <name evidence="1" type="ORF">Patl1_22115</name>
</gene>
<dbReference type="EMBL" id="CM047900">
    <property type="protein sequence ID" value="KAJ0100159.1"/>
    <property type="molecule type" value="Genomic_DNA"/>
</dbReference>
<keyword evidence="2" id="KW-1185">Reference proteome</keyword>
<sequence>MFSENVSVHGPITQSQFLVSHGINFRVEALLQNCTEEQAESLRTGYWCLVGDSEAPFWEGPDDHLLEWGEAAMEEVVLHTFKAFISETGRAIFTTVESILSVIKYILFHVSDILPHSPSSWKFHSLCLVSSWECRLSSALPVKPQEVQPHELNHITPSAKGKPKAIALVAKPLHRALGLKGLPVLLLSSLDYAKIDVNGKDLDYIVNLTLDGHLSG</sequence>
<reference evidence="2" key="1">
    <citation type="journal article" date="2023" name="G3 (Bethesda)">
        <title>Genome assembly and association tests identify interacting loci associated with vigor, precocity, and sex in interspecific pistachio rootstocks.</title>
        <authorList>
            <person name="Palmer W."/>
            <person name="Jacygrad E."/>
            <person name="Sagayaradj S."/>
            <person name="Cavanaugh K."/>
            <person name="Han R."/>
            <person name="Bertier L."/>
            <person name="Beede B."/>
            <person name="Kafkas S."/>
            <person name="Golino D."/>
            <person name="Preece J."/>
            <person name="Michelmore R."/>
        </authorList>
    </citation>
    <scope>NUCLEOTIDE SEQUENCE [LARGE SCALE GENOMIC DNA]</scope>
</reference>
<name>A0ACC1BMV7_9ROSI</name>
<comment type="caution">
    <text evidence="1">The sequence shown here is derived from an EMBL/GenBank/DDBJ whole genome shotgun (WGS) entry which is preliminary data.</text>
</comment>
<accession>A0ACC1BMV7</accession>